<evidence type="ECO:0000259" key="8">
    <source>
        <dbReference type="Pfam" id="PF02384"/>
    </source>
</evidence>
<dbReference type="GO" id="GO:0008168">
    <property type="term" value="F:methyltransferase activity"/>
    <property type="evidence" value="ECO:0007669"/>
    <property type="project" value="UniProtKB-KW"/>
</dbReference>
<dbReference type="PANTHER" id="PTHR33841">
    <property type="entry name" value="DNA METHYLTRANSFERASE YEEA-RELATED"/>
    <property type="match status" value="1"/>
</dbReference>
<gene>
    <name evidence="9" type="ORF">JYK14_01180</name>
</gene>
<name>A0ABT1CYP7_9PROT</name>
<comment type="similarity">
    <text evidence="1">Belongs to the N(4)/N(6)-methyltransferase family.</text>
</comment>
<comment type="catalytic activity">
    <reaction evidence="7">
        <text>a 2'-deoxyadenosine in DNA + S-adenosyl-L-methionine = an N(6)-methyl-2'-deoxyadenosine in DNA + S-adenosyl-L-homocysteine + H(+)</text>
        <dbReference type="Rhea" id="RHEA:15197"/>
        <dbReference type="Rhea" id="RHEA-COMP:12418"/>
        <dbReference type="Rhea" id="RHEA-COMP:12419"/>
        <dbReference type="ChEBI" id="CHEBI:15378"/>
        <dbReference type="ChEBI" id="CHEBI:57856"/>
        <dbReference type="ChEBI" id="CHEBI:59789"/>
        <dbReference type="ChEBI" id="CHEBI:90615"/>
        <dbReference type="ChEBI" id="CHEBI:90616"/>
        <dbReference type="EC" id="2.1.1.72"/>
    </reaction>
</comment>
<dbReference type="Pfam" id="PF02384">
    <property type="entry name" value="N6_Mtase"/>
    <property type="match status" value="1"/>
</dbReference>
<dbReference type="InterPro" id="IPR050953">
    <property type="entry name" value="N4_N6_ade-DNA_methylase"/>
</dbReference>
<dbReference type="EMBL" id="JAFIRR010000008">
    <property type="protein sequence ID" value="MCO6414793.1"/>
    <property type="molecule type" value="Genomic_DNA"/>
</dbReference>
<dbReference type="InterPro" id="IPR003356">
    <property type="entry name" value="DNA_methylase_A-5"/>
</dbReference>
<evidence type="ECO:0000256" key="6">
    <source>
        <dbReference type="ARBA" id="ARBA00023125"/>
    </source>
</evidence>
<evidence type="ECO:0000256" key="2">
    <source>
        <dbReference type="ARBA" id="ARBA00011900"/>
    </source>
</evidence>
<evidence type="ECO:0000256" key="3">
    <source>
        <dbReference type="ARBA" id="ARBA00022603"/>
    </source>
</evidence>
<keyword evidence="4" id="KW-0808">Transferase</keyword>
<dbReference type="Gene3D" id="3.40.50.150">
    <property type="entry name" value="Vaccinia Virus protein VP39"/>
    <property type="match status" value="1"/>
</dbReference>
<evidence type="ECO:0000313" key="9">
    <source>
        <dbReference type="EMBL" id="MCO6414793.1"/>
    </source>
</evidence>
<dbReference type="InterPro" id="IPR029063">
    <property type="entry name" value="SAM-dependent_MTases_sf"/>
</dbReference>
<keyword evidence="6" id="KW-0238">DNA-binding</keyword>
<sequence length="122" mass="13627">MTAEIFTPAEVVNQMLDRISASAWSDPTKTWLEPSCGEGNFLVEVHRHLMAGLSTWEPDAAKRHQHIIENMIFGVDLMPDNVEVCIDRLNARGLKHNIVCADALHYDFKFEQSGESGNESSG</sequence>
<comment type="caution">
    <text evidence="9">The sequence shown here is derived from an EMBL/GenBank/DDBJ whole genome shotgun (WGS) entry which is preliminary data.</text>
</comment>
<keyword evidence="5" id="KW-0680">Restriction system</keyword>
<dbReference type="GO" id="GO:0032259">
    <property type="term" value="P:methylation"/>
    <property type="evidence" value="ECO:0007669"/>
    <property type="project" value="UniProtKB-KW"/>
</dbReference>
<keyword evidence="3 9" id="KW-0489">Methyltransferase</keyword>
<accession>A0ABT1CYP7</accession>
<evidence type="ECO:0000256" key="4">
    <source>
        <dbReference type="ARBA" id="ARBA00022679"/>
    </source>
</evidence>
<dbReference type="PANTHER" id="PTHR33841:SF6">
    <property type="entry name" value="TYPE II METHYLTRANSFERASE M.HINDII"/>
    <property type="match status" value="1"/>
</dbReference>
<evidence type="ECO:0000256" key="1">
    <source>
        <dbReference type="ARBA" id="ARBA00006594"/>
    </source>
</evidence>
<organism evidence="9 10">
    <name type="scientific">Siccirubricoccus soli</name>
    <dbReference type="NCBI Taxonomy" id="2899147"/>
    <lineage>
        <taxon>Bacteria</taxon>
        <taxon>Pseudomonadati</taxon>
        <taxon>Pseudomonadota</taxon>
        <taxon>Alphaproteobacteria</taxon>
        <taxon>Acetobacterales</taxon>
        <taxon>Roseomonadaceae</taxon>
        <taxon>Siccirubricoccus</taxon>
    </lineage>
</organism>
<reference evidence="9 10" key="1">
    <citation type="submission" date="2021-12" db="EMBL/GenBank/DDBJ databases">
        <title>Siccirubricoccus leaddurans sp. nov., a high concentration Zn2+ tolerance bacterium.</title>
        <authorList>
            <person name="Cao Y."/>
        </authorList>
    </citation>
    <scope>NUCLEOTIDE SEQUENCE [LARGE SCALE GENOMIC DNA]</scope>
    <source>
        <strain evidence="9 10">KC 17139</strain>
    </source>
</reference>
<dbReference type="Proteomes" id="UP001523392">
    <property type="component" value="Unassembled WGS sequence"/>
</dbReference>
<protein>
    <recommendedName>
        <fullName evidence="2">site-specific DNA-methyltransferase (adenine-specific)</fullName>
        <ecNumber evidence="2">2.1.1.72</ecNumber>
    </recommendedName>
</protein>
<evidence type="ECO:0000313" key="10">
    <source>
        <dbReference type="Proteomes" id="UP001523392"/>
    </source>
</evidence>
<dbReference type="PRINTS" id="PR00507">
    <property type="entry name" value="N12N6MTFRASE"/>
</dbReference>
<dbReference type="EC" id="2.1.1.72" evidence="2"/>
<dbReference type="SUPFAM" id="SSF53335">
    <property type="entry name" value="S-adenosyl-L-methionine-dependent methyltransferases"/>
    <property type="match status" value="1"/>
</dbReference>
<dbReference type="RefSeq" id="WP_252951427.1">
    <property type="nucleotide sequence ID" value="NZ_JAFIRR010000008.1"/>
</dbReference>
<evidence type="ECO:0000256" key="5">
    <source>
        <dbReference type="ARBA" id="ARBA00022747"/>
    </source>
</evidence>
<keyword evidence="10" id="KW-1185">Reference proteome</keyword>
<feature type="domain" description="DNA methylase adenine-specific" evidence="8">
    <location>
        <begin position="4"/>
        <end position="107"/>
    </location>
</feature>
<evidence type="ECO:0000256" key="7">
    <source>
        <dbReference type="ARBA" id="ARBA00047942"/>
    </source>
</evidence>
<proteinExistence type="inferred from homology"/>